<keyword evidence="1" id="KW-1133">Transmembrane helix</keyword>
<comment type="caution">
    <text evidence="2">The sequence shown here is derived from an EMBL/GenBank/DDBJ whole genome shotgun (WGS) entry which is preliminary data.</text>
</comment>
<reference evidence="2 3" key="1">
    <citation type="submission" date="2019-11" db="EMBL/GenBank/DDBJ databases">
        <title>Characterisation of Fundicoccus ignavus gen. nov. sp. nov., a novel genus of the family Aerococcaceae from bulk tank milk.</title>
        <authorList>
            <person name="Siebert A."/>
            <person name="Huptas C."/>
            <person name="Wenning M."/>
            <person name="Scherer S."/>
            <person name="Doll E.V."/>
        </authorList>
    </citation>
    <scope>NUCLEOTIDE SEQUENCE [LARGE SCALE GENOMIC DNA]</scope>
    <source>
        <strain evidence="2 3">DSM 109652</strain>
    </source>
</reference>
<gene>
    <name evidence="2" type="ORF">GF867_04100</name>
</gene>
<feature type="transmembrane region" description="Helical" evidence="1">
    <location>
        <begin position="46"/>
        <end position="66"/>
    </location>
</feature>
<name>A0A844C0T1_9LACT</name>
<sequence>MAIKKYAIRLLSGLYLGLSLMSPFLYSTKMGLWQNNTSHHIVLTPLYLIITLTTYIFLNASKYAIYDLLQNRLNVSEVESKNEMDRISLLANLTAIILFVSVLFSRTFPLGINDEFIKLTVILTILLIGITINHFLDKKFRYNDRDFEFAFIHYILAVLILLLNAIALLAIII</sequence>
<evidence type="ECO:0000256" key="1">
    <source>
        <dbReference type="SAM" id="Phobius"/>
    </source>
</evidence>
<keyword evidence="1" id="KW-0812">Transmembrane</keyword>
<feature type="transmembrane region" description="Helical" evidence="1">
    <location>
        <begin position="7"/>
        <end position="26"/>
    </location>
</feature>
<dbReference type="AlphaFoldDB" id="A0A844C0T1"/>
<feature type="transmembrane region" description="Helical" evidence="1">
    <location>
        <begin position="148"/>
        <end position="172"/>
    </location>
</feature>
<dbReference type="RefSeq" id="WP_153831838.1">
    <property type="nucleotide sequence ID" value="NZ_WJQT01000003.1"/>
</dbReference>
<proteinExistence type="predicted"/>
<accession>A0A844C0T1</accession>
<dbReference type="Proteomes" id="UP000440066">
    <property type="component" value="Unassembled WGS sequence"/>
</dbReference>
<protein>
    <submittedName>
        <fullName evidence="2">Uncharacterized protein</fullName>
    </submittedName>
</protein>
<organism evidence="2 3">
    <name type="scientific">Fundicoccus ignavus</name>
    <dbReference type="NCBI Taxonomy" id="2664442"/>
    <lineage>
        <taxon>Bacteria</taxon>
        <taxon>Bacillati</taxon>
        <taxon>Bacillota</taxon>
        <taxon>Bacilli</taxon>
        <taxon>Lactobacillales</taxon>
        <taxon>Aerococcaceae</taxon>
        <taxon>Fundicoccus</taxon>
    </lineage>
</organism>
<evidence type="ECO:0000313" key="2">
    <source>
        <dbReference type="EMBL" id="MRJ46752.1"/>
    </source>
</evidence>
<dbReference type="EMBL" id="WJQT01000003">
    <property type="protein sequence ID" value="MRJ46752.1"/>
    <property type="molecule type" value="Genomic_DNA"/>
</dbReference>
<evidence type="ECO:0000313" key="3">
    <source>
        <dbReference type="Proteomes" id="UP000440066"/>
    </source>
</evidence>
<feature type="transmembrane region" description="Helical" evidence="1">
    <location>
        <begin position="116"/>
        <end position="136"/>
    </location>
</feature>
<keyword evidence="1" id="KW-0472">Membrane</keyword>
<feature type="transmembrane region" description="Helical" evidence="1">
    <location>
        <begin position="87"/>
        <end position="104"/>
    </location>
</feature>